<dbReference type="RefSeq" id="WP_212021259.1">
    <property type="nucleotide sequence ID" value="NZ_JAAFYZ010000318.1"/>
</dbReference>
<feature type="compositionally biased region" description="Basic and acidic residues" evidence="1">
    <location>
        <begin position="158"/>
        <end position="173"/>
    </location>
</feature>
<evidence type="ECO:0000256" key="1">
    <source>
        <dbReference type="SAM" id="MobiDB-lite"/>
    </source>
</evidence>
<dbReference type="Pfam" id="PF20199">
    <property type="entry name" value="RepSA"/>
    <property type="match status" value="1"/>
</dbReference>
<dbReference type="Proteomes" id="UP000730482">
    <property type="component" value="Unassembled WGS sequence"/>
</dbReference>
<reference evidence="2 3" key="1">
    <citation type="submission" date="2020-02" db="EMBL/GenBank/DDBJ databases">
        <title>Acidophilic actinobacteria isolated from forest soil.</title>
        <authorList>
            <person name="Golinska P."/>
        </authorList>
    </citation>
    <scope>NUCLEOTIDE SEQUENCE [LARGE SCALE GENOMIC DNA]</scope>
    <source>
        <strain evidence="2 3">NL8</strain>
    </source>
</reference>
<evidence type="ECO:0000313" key="2">
    <source>
        <dbReference type="EMBL" id="MBS2554089.1"/>
    </source>
</evidence>
<name>A0ABS5L7C6_9ACTN</name>
<accession>A0ABS5L7C6</accession>
<protein>
    <recommendedName>
        <fullName evidence="4">Replication initiation protein</fullName>
    </recommendedName>
</protein>
<dbReference type="InterPro" id="IPR046828">
    <property type="entry name" value="RepSA"/>
</dbReference>
<evidence type="ECO:0008006" key="4">
    <source>
        <dbReference type="Google" id="ProtNLM"/>
    </source>
</evidence>
<dbReference type="EMBL" id="JAAFYZ010000318">
    <property type="protein sequence ID" value="MBS2554089.1"/>
    <property type="molecule type" value="Genomic_DNA"/>
</dbReference>
<proteinExistence type="predicted"/>
<organism evidence="2 3">
    <name type="scientific">Catenulispora pinistramenti</name>
    <dbReference type="NCBI Taxonomy" id="2705254"/>
    <lineage>
        <taxon>Bacteria</taxon>
        <taxon>Bacillati</taxon>
        <taxon>Actinomycetota</taxon>
        <taxon>Actinomycetes</taxon>
        <taxon>Catenulisporales</taxon>
        <taxon>Catenulisporaceae</taxon>
        <taxon>Catenulispora</taxon>
    </lineage>
</organism>
<keyword evidence="3" id="KW-1185">Reference proteome</keyword>
<evidence type="ECO:0000313" key="3">
    <source>
        <dbReference type="Proteomes" id="UP000730482"/>
    </source>
</evidence>
<sequence length="499" mass="53870">MVGALNLQGVEVFQVSGAGSAMSVGPAESPFAWLPPGERELMELLANPEFAQIDAQIRAVGACENPVRLSGETVKTEAGTGRVVDVFSSVDAPGGAIVVRCMNRRRSRCRSCSALYQADAFHLVRAGFVGGKGVPETVQEHPMVFATLTAPSFGPVHRKPDPSRPNDRCRPRRDDPCCVHGRPMGCGARHAPGDVVVGQPMCAACYDHAGHVLFNALATKLWNGFGEALYRRMARVGGVRNNQIRKLLRVEYVRAMEYQARGLVHFHVGLRLDGPEDREAPPSWATSEVLASAVVSAASAVSVSAPESAGFGSHVLRFGSQLDARPIVLDADRGFPAERAAGYFAKYVTKGTEDAHGVDVPITHRSQINLWARTPHVAATMHTAWTLDQQREFAGLGLGRWCHMLGFGGHVLSSTRRFSVGMGVLRQMRADHQAEAAAAGEPVVQVETVTERQWRYAGRGWQTEAISDYAQGVYEDRLEAQALAREAAALESMRGGEAA</sequence>
<gene>
    <name evidence="2" type="ORF">KGQ19_45275</name>
</gene>
<feature type="region of interest" description="Disordered" evidence="1">
    <location>
        <begin position="154"/>
        <end position="173"/>
    </location>
</feature>
<comment type="caution">
    <text evidence="2">The sequence shown here is derived from an EMBL/GenBank/DDBJ whole genome shotgun (WGS) entry which is preliminary data.</text>
</comment>